<feature type="domain" description="Pyrrolo-quinoline quinone repeat" evidence="1">
    <location>
        <begin position="72"/>
        <end position="182"/>
    </location>
</feature>
<evidence type="ECO:0000313" key="2">
    <source>
        <dbReference type="EMBL" id="GIP52426.1"/>
    </source>
</evidence>
<dbReference type="PANTHER" id="PTHR34512">
    <property type="entry name" value="CELL SURFACE PROTEIN"/>
    <property type="match status" value="1"/>
</dbReference>
<feature type="domain" description="Pyrrolo-quinoline quinone repeat" evidence="1">
    <location>
        <begin position="2"/>
        <end position="57"/>
    </location>
</feature>
<sequence length="304" mass="33376">MDANNGKTVWQTDFPGKIRSSAAVLEDDLYFTDTTSTLYALERETGKLKWKQKLDDSLKDEGLPDLWDYYIGSPAVDGDYIYVGGEGPRFYALGRKDGSILWETETASYVHGKAAIADGKIYIADMSGEVTALDQQTGKKLWSANFGTVQSSITYKEGIIYFGSRDQYVYALDANTGDIRWSHLSPGGSWVVSSAAASEKHVVIGASDSKVVHVFDREAGEHKLDFKLDSRVFASPVIADNIMYFGSAYTDGGKARDAFYAVDLDSGKELWRFEGTKSPILSTAVVADGAVYFATLDGYLYALH</sequence>
<evidence type="ECO:0000313" key="3">
    <source>
        <dbReference type="Proteomes" id="UP000679992"/>
    </source>
</evidence>
<reference evidence="2 3" key="1">
    <citation type="submission" date="2021-03" db="EMBL/GenBank/DDBJ databases">
        <title>Antimicrobial resistance genes in bacteria isolated from Japanese honey, and their potential for conferring macrolide and lincosamide resistance in the American foulbrood pathogen Paenibacillus larvae.</title>
        <authorList>
            <person name="Okamoto M."/>
            <person name="Kumagai M."/>
            <person name="Kanamori H."/>
            <person name="Takamatsu D."/>
        </authorList>
    </citation>
    <scope>NUCLEOTIDE SEQUENCE [LARGE SCALE GENOMIC DNA]</scope>
    <source>
        <strain evidence="2 3">J42TS3</strain>
    </source>
</reference>
<dbReference type="SUPFAM" id="SSF50998">
    <property type="entry name" value="Quinoprotein alcohol dehydrogenase-like"/>
    <property type="match status" value="1"/>
</dbReference>
<organism evidence="2 3">
    <name type="scientific">Paenibacillus vini</name>
    <dbReference type="NCBI Taxonomy" id="1476024"/>
    <lineage>
        <taxon>Bacteria</taxon>
        <taxon>Bacillati</taxon>
        <taxon>Bacillota</taxon>
        <taxon>Bacilli</taxon>
        <taxon>Bacillales</taxon>
        <taxon>Paenibacillaceae</taxon>
        <taxon>Paenibacillus</taxon>
    </lineage>
</organism>
<dbReference type="InterPro" id="IPR002372">
    <property type="entry name" value="PQQ_rpt_dom"/>
</dbReference>
<dbReference type="Pfam" id="PF13360">
    <property type="entry name" value="PQQ_2"/>
    <property type="match status" value="2"/>
</dbReference>
<dbReference type="Proteomes" id="UP000679992">
    <property type="component" value="Unassembled WGS sequence"/>
</dbReference>
<proteinExistence type="predicted"/>
<dbReference type="EMBL" id="BOSL01000003">
    <property type="protein sequence ID" value="GIP52426.1"/>
    <property type="molecule type" value="Genomic_DNA"/>
</dbReference>
<gene>
    <name evidence="2" type="ORF">J42TS3_14610</name>
</gene>
<dbReference type="InterPro" id="IPR018391">
    <property type="entry name" value="PQQ_b-propeller_rpt"/>
</dbReference>
<dbReference type="Gene3D" id="2.130.10.10">
    <property type="entry name" value="YVTN repeat-like/Quinoprotein amine dehydrogenase"/>
    <property type="match status" value="2"/>
</dbReference>
<protein>
    <recommendedName>
        <fullName evidence="1">Pyrrolo-quinoline quinone repeat domain-containing protein</fullName>
    </recommendedName>
</protein>
<evidence type="ECO:0000259" key="1">
    <source>
        <dbReference type="Pfam" id="PF13360"/>
    </source>
</evidence>
<dbReference type="SMART" id="SM00564">
    <property type="entry name" value="PQQ"/>
    <property type="match status" value="6"/>
</dbReference>
<dbReference type="InterPro" id="IPR015943">
    <property type="entry name" value="WD40/YVTN_repeat-like_dom_sf"/>
</dbReference>
<accession>A0ABQ4M8V6</accession>
<comment type="caution">
    <text evidence="2">The sequence shown here is derived from an EMBL/GenBank/DDBJ whole genome shotgun (WGS) entry which is preliminary data.</text>
</comment>
<dbReference type="InterPro" id="IPR011047">
    <property type="entry name" value="Quinoprotein_ADH-like_sf"/>
</dbReference>
<name>A0ABQ4M8V6_9BACL</name>
<keyword evidence="3" id="KW-1185">Reference proteome</keyword>
<dbReference type="PANTHER" id="PTHR34512:SF30">
    <property type="entry name" value="OUTER MEMBRANE PROTEIN ASSEMBLY FACTOR BAMB"/>
    <property type="match status" value="1"/>
</dbReference>